<dbReference type="Pfam" id="PF12937">
    <property type="entry name" value="F-box-like"/>
    <property type="match status" value="1"/>
</dbReference>
<evidence type="ECO:0000313" key="3">
    <source>
        <dbReference type="EMBL" id="ORZ07198.1"/>
    </source>
</evidence>
<organism evidence="3 4">
    <name type="scientific">Absidia repens</name>
    <dbReference type="NCBI Taxonomy" id="90262"/>
    <lineage>
        <taxon>Eukaryota</taxon>
        <taxon>Fungi</taxon>
        <taxon>Fungi incertae sedis</taxon>
        <taxon>Mucoromycota</taxon>
        <taxon>Mucoromycotina</taxon>
        <taxon>Mucoromycetes</taxon>
        <taxon>Mucorales</taxon>
        <taxon>Cunninghamellaceae</taxon>
        <taxon>Absidia</taxon>
    </lineage>
</organism>
<evidence type="ECO:0000313" key="4">
    <source>
        <dbReference type="Proteomes" id="UP000193560"/>
    </source>
</evidence>
<dbReference type="InterPro" id="IPR032675">
    <property type="entry name" value="LRR_dom_sf"/>
</dbReference>
<gene>
    <name evidence="3" type="ORF">BCR42DRAFT_426512</name>
</gene>
<dbReference type="PANTHER" id="PTHR13318">
    <property type="entry name" value="PARTNER OF PAIRED, ISOFORM B-RELATED"/>
    <property type="match status" value="1"/>
</dbReference>
<proteinExistence type="predicted"/>
<dbReference type="SMART" id="SM00367">
    <property type="entry name" value="LRR_CC"/>
    <property type="match status" value="5"/>
</dbReference>
<keyword evidence="4" id="KW-1185">Reference proteome</keyword>
<protein>
    <recommendedName>
        <fullName evidence="2">F-box domain-containing protein</fullName>
    </recommendedName>
</protein>
<dbReference type="OrthoDB" id="10257471at2759"/>
<dbReference type="Proteomes" id="UP000193560">
    <property type="component" value="Unassembled WGS sequence"/>
</dbReference>
<sequence length="452" mass="51420">MATESGKKEITGEQQTSPSNNGIEEHVDLRIRKRDKKRKIVIYVEDESEDNDEAPLTFFTGGVPQIKRYAHEILDHGRSTVEVKPGGAILITPHPRDLPAEIVSMILKHITNQPDLYSLTLVNKHFHSLVNPLLWKDPKILHRKALRLFLSCLADAHHPTPGRLVEHLEIRGDYWTDTKLSLLLPHIRHLKEVLVEPNTRITHTSFNHVPRHCPQLTKIFLGDEKAITDQTIARIPQHCHQLKTLRLVACPRLSDDTFLALGDQCALTSFLFDFSDASFWTEPMIHAVRRWSLVQLVLNTIPAFFAKLLLMPLNNNSQQLPQSTSFAWPKLQRLQLGDCTEIDDTTLVPFLQTHPRLMILDLRGGSLLTDESIDTMAASLRFLTTLLLDHNHFITSAAIRRLVCRCPRLATLSLHECSRIAVGDFPENEIHTETSLIIRAKGLETIRRAARQ</sequence>
<feature type="region of interest" description="Disordered" evidence="1">
    <location>
        <begin position="1"/>
        <end position="26"/>
    </location>
</feature>
<dbReference type="InterPro" id="IPR006553">
    <property type="entry name" value="Leu-rich_rpt_Cys-con_subtyp"/>
</dbReference>
<evidence type="ECO:0000256" key="1">
    <source>
        <dbReference type="SAM" id="MobiDB-lite"/>
    </source>
</evidence>
<feature type="domain" description="F-box" evidence="2">
    <location>
        <begin position="92"/>
        <end position="138"/>
    </location>
</feature>
<feature type="compositionally biased region" description="Polar residues" evidence="1">
    <location>
        <begin position="12"/>
        <end position="22"/>
    </location>
</feature>
<dbReference type="GO" id="GO:0031146">
    <property type="term" value="P:SCF-dependent proteasomal ubiquitin-dependent protein catabolic process"/>
    <property type="evidence" value="ECO:0007669"/>
    <property type="project" value="TreeGrafter"/>
</dbReference>
<dbReference type="Gene3D" id="3.80.10.10">
    <property type="entry name" value="Ribonuclease Inhibitor"/>
    <property type="match status" value="2"/>
</dbReference>
<dbReference type="EMBL" id="MCGE01000036">
    <property type="protein sequence ID" value="ORZ07198.1"/>
    <property type="molecule type" value="Genomic_DNA"/>
</dbReference>
<feature type="compositionally biased region" description="Basic and acidic residues" evidence="1">
    <location>
        <begin position="1"/>
        <end position="11"/>
    </location>
</feature>
<comment type="caution">
    <text evidence="3">The sequence shown here is derived from an EMBL/GenBank/DDBJ whole genome shotgun (WGS) entry which is preliminary data.</text>
</comment>
<reference evidence="3 4" key="1">
    <citation type="submission" date="2016-07" db="EMBL/GenBank/DDBJ databases">
        <title>Pervasive Adenine N6-methylation of Active Genes in Fungi.</title>
        <authorList>
            <consortium name="DOE Joint Genome Institute"/>
            <person name="Mondo S.J."/>
            <person name="Dannebaum R.O."/>
            <person name="Kuo R.C."/>
            <person name="Labutti K."/>
            <person name="Haridas S."/>
            <person name="Kuo A."/>
            <person name="Salamov A."/>
            <person name="Ahrendt S.R."/>
            <person name="Lipzen A."/>
            <person name="Sullivan W."/>
            <person name="Andreopoulos W.B."/>
            <person name="Clum A."/>
            <person name="Lindquist E."/>
            <person name="Daum C."/>
            <person name="Ramamoorthy G.K."/>
            <person name="Gryganskyi A."/>
            <person name="Culley D."/>
            <person name="Magnuson J.K."/>
            <person name="James T.Y."/>
            <person name="O'Malley M.A."/>
            <person name="Stajich J.E."/>
            <person name="Spatafora J.W."/>
            <person name="Visel A."/>
            <person name="Grigoriev I.V."/>
        </authorList>
    </citation>
    <scope>NUCLEOTIDE SEQUENCE [LARGE SCALE GENOMIC DNA]</scope>
    <source>
        <strain evidence="3 4">NRRL 1336</strain>
    </source>
</reference>
<accession>A0A1X2I1E0</accession>
<dbReference type="AlphaFoldDB" id="A0A1X2I1E0"/>
<dbReference type="SUPFAM" id="SSF52047">
    <property type="entry name" value="RNI-like"/>
    <property type="match status" value="1"/>
</dbReference>
<dbReference type="STRING" id="90262.A0A1X2I1E0"/>
<dbReference type="GO" id="GO:0019005">
    <property type="term" value="C:SCF ubiquitin ligase complex"/>
    <property type="evidence" value="ECO:0007669"/>
    <property type="project" value="TreeGrafter"/>
</dbReference>
<dbReference type="InterPro" id="IPR001810">
    <property type="entry name" value="F-box_dom"/>
</dbReference>
<name>A0A1X2I1E0_9FUNG</name>
<dbReference type="PROSITE" id="PS50181">
    <property type="entry name" value="FBOX"/>
    <property type="match status" value="1"/>
</dbReference>
<evidence type="ECO:0000259" key="2">
    <source>
        <dbReference type="PROSITE" id="PS50181"/>
    </source>
</evidence>